<dbReference type="PANTHER" id="PTHR47197">
    <property type="entry name" value="PROTEIN NIRF"/>
    <property type="match status" value="1"/>
</dbReference>
<dbReference type="OrthoDB" id="4565246at2"/>
<dbReference type="PANTHER" id="PTHR47197:SF3">
    <property type="entry name" value="DIHYDRO-HEME D1 DEHYDROGENASE"/>
    <property type="match status" value="1"/>
</dbReference>
<dbReference type="AlphaFoldDB" id="A0A447GIK5"/>
<sequence>MSDAKVQRASRADRDGGEVEVFGLGAAPQIPVSVEIPVNVEIPVDNGPIGDIKLSSNGGRLLVTNYGDNSVSVIDTDTCRVVETIAGVNEPYAIAVSTTEADRAYISTVSPAYDSIDVVDTSTNTVVASHSLAFSVSDLTVSPDGKYIYASRNGACLADLAVLDTTTGRVEVVDIATAPGITTECVRVSSDGGRVYVATNGPSGGRLVVLATRGQSEKNQGRSGRTRWRRQNVRYANPSRGKDGRLDLRVVATVDIGSSVRDVALSPDGTIAYVASCGADFGAVLDIVDTRTNKITGTRKIEEIGGLITRLTLSRSGGRAYLVSEDRVTVLSSLTHEVIGSVRSIQPSCVIESLDGNYLYIADYSGTVTMTSVASTVSGIEDAMHHSEIPTDWLVPELLQCEPALA</sequence>
<protein>
    <submittedName>
        <fullName evidence="1">PQQ-dependent catabolism-associated beta-propeller protein</fullName>
    </submittedName>
</protein>
<dbReference type="RefSeq" id="WP_158017978.1">
    <property type="nucleotide sequence ID" value="NZ_CBCSKE010000037.1"/>
</dbReference>
<name>A0A447GIK5_9MYCO</name>
<evidence type="ECO:0000313" key="2">
    <source>
        <dbReference type="Proteomes" id="UP000269998"/>
    </source>
</evidence>
<dbReference type="InterPro" id="IPR011048">
    <property type="entry name" value="Haem_d1_sf"/>
</dbReference>
<dbReference type="Proteomes" id="UP000269998">
    <property type="component" value="Chromosome"/>
</dbReference>
<dbReference type="EMBL" id="LR130759">
    <property type="protein sequence ID" value="VDM90268.1"/>
    <property type="molecule type" value="Genomic_DNA"/>
</dbReference>
<evidence type="ECO:0000313" key="1">
    <source>
        <dbReference type="EMBL" id="VDM90268.1"/>
    </source>
</evidence>
<dbReference type="KEGG" id="mbai:MB901379_03864"/>
<keyword evidence="2" id="KW-1185">Reference proteome</keyword>
<dbReference type="SUPFAM" id="SSF51004">
    <property type="entry name" value="C-terminal (heme d1) domain of cytochrome cd1-nitrite reductase"/>
    <property type="match status" value="1"/>
</dbReference>
<proteinExistence type="predicted"/>
<organism evidence="1 2">
    <name type="scientific">Mycobacterium basiliense</name>
    <dbReference type="NCBI Taxonomy" id="2094119"/>
    <lineage>
        <taxon>Bacteria</taxon>
        <taxon>Bacillati</taxon>
        <taxon>Actinomycetota</taxon>
        <taxon>Actinomycetes</taxon>
        <taxon>Mycobacteriales</taxon>
        <taxon>Mycobacteriaceae</taxon>
        <taxon>Mycobacterium</taxon>
    </lineage>
</organism>
<dbReference type="Gene3D" id="2.130.10.10">
    <property type="entry name" value="YVTN repeat-like/Quinoprotein amine dehydrogenase"/>
    <property type="match status" value="2"/>
</dbReference>
<reference evidence="2" key="1">
    <citation type="submission" date="2018-02" db="EMBL/GenBank/DDBJ databases">
        <authorList>
            <person name="Seth-Smith MB H."/>
            <person name="Seth-Smith H."/>
        </authorList>
    </citation>
    <scope>NUCLEOTIDE SEQUENCE [LARGE SCALE GENOMIC DNA]</scope>
</reference>
<dbReference type="InterPro" id="IPR011964">
    <property type="entry name" value="YVTN_b-propeller_repeat"/>
</dbReference>
<dbReference type="InterPro" id="IPR051200">
    <property type="entry name" value="Host-pathogen_enzymatic-act"/>
</dbReference>
<dbReference type="InterPro" id="IPR015943">
    <property type="entry name" value="WD40/YVTN_repeat-like_dom_sf"/>
</dbReference>
<gene>
    <name evidence="1" type="ORF">MB901379_03864</name>
</gene>
<accession>A0A447GIK5</accession>
<dbReference type="NCBIfam" id="TIGR02276">
    <property type="entry name" value="beta_rpt_yvtn"/>
    <property type="match status" value="1"/>
</dbReference>